<evidence type="ECO:0000259" key="1">
    <source>
        <dbReference type="Pfam" id="PF24732"/>
    </source>
</evidence>
<feature type="domain" description="ParE-like toxin" evidence="1">
    <location>
        <begin position="22"/>
        <end position="79"/>
    </location>
</feature>
<accession>A0AAN5LCU4</accession>
<sequence>MKLTEIAPGLLAPDAGRNIPKNHVVKACKLIRRFRCGERNYKEIHLRGSGLWKINLSGTWRLLSRNGGETWTLLKHENYIREINRCS</sequence>
<dbReference type="Pfam" id="PF24732">
    <property type="entry name" value="ParE_like"/>
    <property type="match status" value="1"/>
</dbReference>
<evidence type="ECO:0000313" key="3">
    <source>
        <dbReference type="Proteomes" id="UP000856143"/>
    </source>
</evidence>
<reference evidence="2" key="1">
    <citation type="journal article" date="2018" name="Genome Biol.">
        <title>SKESA: strategic k-mer extension for scrupulous assemblies.</title>
        <authorList>
            <person name="Souvorov A."/>
            <person name="Agarwala R."/>
            <person name="Lipman D.J."/>
        </authorList>
    </citation>
    <scope>NUCLEOTIDE SEQUENCE</scope>
    <source>
        <strain evidence="2">R404</strain>
    </source>
</reference>
<dbReference type="AlphaFoldDB" id="A0AAN5LCU4"/>
<gene>
    <name evidence="2" type="ORF">I8Y21_004527</name>
</gene>
<reference evidence="2" key="2">
    <citation type="submission" date="2020-11" db="EMBL/GenBank/DDBJ databases">
        <authorList>
            <consortium name="NCBI Pathogen Detection Project"/>
        </authorList>
    </citation>
    <scope>NUCLEOTIDE SEQUENCE</scope>
    <source>
        <strain evidence="2">R404</strain>
    </source>
</reference>
<dbReference type="EMBL" id="DACSEO010000073">
    <property type="protein sequence ID" value="HAT1683771.1"/>
    <property type="molecule type" value="Genomic_DNA"/>
</dbReference>
<organism evidence="2 3">
    <name type="scientific">Klebsiella oxytoca</name>
    <dbReference type="NCBI Taxonomy" id="571"/>
    <lineage>
        <taxon>Bacteria</taxon>
        <taxon>Pseudomonadati</taxon>
        <taxon>Pseudomonadota</taxon>
        <taxon>Gammaproteobacteria</taxon>
        <taxon>Enterobacterales</taxon>
        <taxon>Enterobacteriaceae</taxon>
        <taxon>Klebsiella/Raoultella group</taxon>
        <taxon>Klebsiella</taxon>
    </lineage>
</organism>
<evidence type="ECO:0000313" key="2">
    <source>
        <dbReference type="EMBL" id="HAT1683771.1"/>
    </source>
</evidence>
<dbReference type="Proteomes" id="UP000856143">
    <property type="component" value="Unassembled WGS sequence"/>
</dbReference>
<name>A0AAN5LCU4_KLEOX</name>
<dbReference type="InterPro" id="IPR056925">
    <property type="entry name" value="ParE-like"/>
</dbReference>
<proteinExistence type="predicted"/>
<protein>
    <recommendedName>
        <fullName evidence="1">ParE-like toxin domain-containing protein</fullName>
    </recommendedName>
</protein>
<comment type="caution">
    <text evidence="2">The sequence shown here is derived from an EMBL/GenBank/DDBJ whole genome shotgun (WGS) entry which is preliminary data.</text>
</comment>